<dbReference type="GO" id="GO:0004066">
    <property type="term" value="F:asparagine synthase (glutamine-hydrolyzing) activity"/>
    <property type="evidence" value="ECO:0007669"/>
    <property type="project" value="InterPro"/>
</dbReference>
<reference evidence="2" key="1">
    <citation type="journal article" date="2008" name="ISME J.">
        <title>Genomic patterns of recombination, clonal divergence and environment in marine microbial populations.</title>
        <authorList>
            <person name="Konstantinidis K.T."/>
            <person name="Delong E.F."/>
        </authorList>
    </citation>
    <scope>NUCLEOTIDE SEQUENCE</scope>
</reference>
<organism evidence="2">
    <name type="scientific">uncultured marine microorganism HF4000_ANIW141K23</name>
    <dbReference type="NCBI Taxonomy" id="455538"/>
    <lineage>
        <taxon>unclassified sequences</taxon>
        <taxon>environmental samples</taxon>
    </lineage>
</organism>
<dbReference type="InterPro" id="IPR001962">
    <property type="entry name" value="Asn_synthase"/>
</dbReference>
<dbReference type="SUPFAM" id="SSF52402">
    <property type="entry name" value="Adenine nucleotide alpha hydrolases-like"/>
    <property type="match status" value="1"/>
</dbReference>
<sequence>MKNYTNIFLSGDGGDELFGGYTFRYKKFLELTTENSTTHQKILAYLDCHERDWVPDQELIFGNESKFNWEEIHQILEPYFNNSLSNLTQVFLADYNGKLLHNMQPLYSSIHEHFDIQNITPIQNKELLQFSCEIPNNQKYDYNSNSGKIVLVNLLKKFNIKHLISPKKQGFSVNTINLWNLYGKRTFLHFFDKSRLVEDKVINFDWIDKHISKNNLDVSYVNKFLGILALEIWYRIFITNEVNPDEKLDF</sequence>
<evidence type="ECO:0000313" key="2">
    <source>
        <dbReference type="EMBL" id="ABZ07922.1"/>
    </source>
</evidence>
<protein>
    <recommendedName>
        <fullName evidence="1">Asparagine synthetase domain-containing protein</fullName>
    </recommendedName>
</protein>
<dbReference type="Gene3D" id="3.40.50.620">
    <property type="entry name" value="HUPs"/>
    <property type="match status" value="1"/>
</dbReference>
<dbReference type="GO" id="GO:0006529">
    <property type="term" value="P:asparagine biosynthetic process"/>
    <property type="evidence" value="ECO:0007669"/>
    <property type="project" value="InterPro"/>
</dbReference>
<feature type="domain" description="Asparagine synthetase" evidence="1">
    <location>
        <begin position="6"/>
        <end position="235"/>
    </location>
</feature>
<proteinExistence type="predicted"/>
<dbReference type="Pfam" id="PF00733">
    <property type="entry name" value="Asn_synthase"/>
    <property type="match status" value="1"/>
</dbReference>
<evidence type="ECO:0000259" key="1">
    <source>
        <dbReference type="Pfam" id="PF00733"/>
    </source>
</evidence>
<dbReference type="InterPro" id="IPR014729">
    <property type="entry name" value="Rossmann-like_a/b/a_fold"/>
</dbReference>
<gene>
    <name evidence="2" type="ORF">ALOHA_HF4000ANIW141K23ctg1g32</name>
</gene>
<accession>B3T5R3</accession>
<dbReference type="AlphaFoldDB" id="B3T5R3"/>
<dbReference type="EMBL" id="EU016612">
    <property type="protein sequence ID" value="ABZ07922.1"/>
    <property type="molecule type" value="Genomic_DNA"/>
</dbReference>
<name>B3T5R3_9ZZZZ</name>